<dbReference type="GO" id="GO:0005730">
    <property type="term" value="C:nucleolus"/>
    <property type="evidence" value="ECO:0007669"/>
    <property type="project" value="UniProtKB-SubCell"/>
</dbReference>
<proteinExistence type="inferred from homology"/>
<comment type="caution">
    <text evidence="8">The sequence shown here is derived from an EMBL/GenBank/DDBJ whole genome shotgun (WGS) entry which is preliminary data.</text>
</comment>
<dbReference type="AlphaFoldDB" id="A0A2T9YWU0"/>
<comment type="function">
    <text evidence="1">Involved in the biogenesis of the 60S ribosomal subunit.</text>
</comment>
<reference evidence="8 9" key="1">
    <citation type="journal article" date="2018" name="MBio">
        <title>Comparative Genomics Reveals the Core Gene Toolbox for the Fungus-Insect Symbiosis.</title>
        <authorList>
            <person name="Wang Y."/>
            <person name="Stata M."/>
            <person name="Wang W."/>
            <person name="Stajich J.E."/>
            <person name="White M.M."/>
            <person name="Moncalvo J.M."/>
        </authorList>
    </citation>
    <scope>NUCLEOTIDE SEQUENCE [LARGE SCALE GENOMIC DNA]</scope>
    <source>
        <strain evidence="8 9">AUS-77-4</strain>
    </source>
</reference>
<gene>
    <name evidence="8" type="ORF">BB559_002247</name>
    <name evidence="7" type="ORF">BB559_005023</name>
</gene>
<evidence type="ECO:0000256" key="5">
    <source>
        <dbReference type="ARBA" id="ARBA00023242"/>
    </source>
</evidence>
<sequence length="240" mass="27728">MVNPRARKKVKNPGTKLTRKTAKAKKKVIFKGHRLLLDEWDKRGSLSENYKKMGLVSKLNGVSGGTVNKFWESVPSRQSTSKENVKSDDESDFGDIEEMLKSQDEKKEEDYLFEDEELENMDNKSLREIIPEGYGIIKRDAEGNIEKIVVPEKEEHEDSDEEKPKVKAKTEIAARLEEYAANAPKPEKWCSDGQVEFAQELINKHGLDYEAMFWDTELNTQQHSIGQLKRSIKRFLKQHE</sequence>
<dbReference type="EMBL" id="MBFT01000532">
    <property type="protein sequence ID" value="PVU89613.1"/>
    <property type="molecule type" value="Genomic_DNA"/>
</dbReference>
<protein>
    <recommendedName>
        <fullName evidence="4">Nucleolar protein 16</fullName>
    </recommendedName>
</protein>
<dbReference type="GO" id="GO:0042273">
    <property type="term" value="P:ribosomal large subunit biogenesis"/>
    <property type="evidence" value="ECO:0007669"/>
    <property type="project" value="TreeGrafter"/>
</dbReference>
<dbReference type="EMBL" id="MBFT01000130">
    <property type="protein sequence ID" value="PVU96797.1"/>
    <property type="molecule type" value="Genomic_DNA"/>
</dbReference>
<evidence type="ECO:0000256" key="6">
    <source>
        <dbReference type="SAM" id="MobiDB-lite"/>
    </source>
</evidence>
<dbReference type="STRING" id="61424.A0A2T9YWU0"/>
<feature type="region of interest" description="Disordered" evidence="6">
    <location>
        <begin position="1"/>
        <end position="23"/>
    </location>
</feature>
<dbReference type="PANTHER" id="PTHR13243:SF1">
    <property type="entry name" value="NUCLEOLAR PROTEIN 16"/>
    <property type="match status" value="1"/>
</dbReference>
<dbReference type="Proteomes" id="UP000245699">
    <property type="component" value="Unassembled WGS sequence"/>
</dbReference>
<evidence type="ECO:0000313" key="8">
    <source>
        <dbReference type="EMBL" id="PVU96797.1"/>
    </source>
</evidence>
<evidence type="ECO:0000256" key="2">
    <source>
        <dbReference type="ARBA" id="ARBA00004604"/>
    </source>
</evidence>
<accession>A0A2T9YWU0</accession>
<evidence type="ECO:0000313" key="7">
    <source>
        <dbReference type="EMBL" id="PVU89613.1"/>
    </source>
</evidence>
<evidence type="ECO:0000256" key="1">
    <source>
        <dbReference type="ARBA" id="ARBA00002889"/>
    </source>
</evidence>
<dbReference type="Pfam" id="PF09420">
    <property type="entry name" value="Nop16"/>
    <property type="match status" value="1"/>
</dbReference>
<comment type="similarity">
    <text evidence="3">Belongs to the NOP16 family.</text>
</comment>
<evidence type="ECO:0000313" key="9">
    <source>
        <dbReference type="Proteomes" id="UP000245699"/>
    </source>
</evidence>
<keyword evidence="5" id="KW-0539">Nucleus</keyword>
<keyword evidence="9" id="KW-1185">Reference proteome</keyword>
<organism evidence="8 9">
    <name type="scientific">Furculomyces boomerangus</name>
    <dbReference type="NCBI Taxonomy" id="61424"/>
    <lineage>
        <taxon>Eukaryota</taxon>
        <taxon>Fungi</taxon>
        <taxon>Fungi incertae sedis</taxon>
        <taxon>Zoopagomycota</taxon>
        <taxon>Kickxellomycotina</taxon>
        <taxon>Harpellomycetes</taxon>
        <taxon>Harpellales</taxon>
        <taxon>Harpellaceae</taxon>
        <taxon>Furculomyces</taxon>
    </lineage>
</organism>
<evidence type="ECO:0000256" key="3">
    <source>
        <dbReference type="ARBA" id="ARBA00008479"/>
    </source>
</evidence>
<feature type="region of interest" description="Disordered" evidence="6">
    <location>
        <begin position="67"/>
        <end position="94"/>
    </location>
</feature>
<dbReference type="InterPro" id="IPR019002">
    <property type="entry name" value="Ribosome_biogenesis_Nop16"/>
</dbReference>
<dbReference type="PANTHER" id="PTHR13243">
    <property type="entry name" value="HSPC111 PROTEIN-RELATED"/>
    <property type="match status" value="1"/>
</dbReference>
<evidence type="ECO:0000256" key="4">
    <source>
        <dbReference type="ARBA" id="ARBA00015522"/>
    </source>
</evidence>
<name>A0A2T9YWU0_9FUNG</name>
<comment type="subcellular location">
    <subcellularLocation>
        <location evidence="2">Nucleus</location>
        <location evidence="2">Nucleolus</location>
    </subcellularLocation>
</comment>
<dbReference type="OrthoDB" id="285729at2759"/>